<dbReference type="Pfam" id="PF00023">
    <property type="entry name" value="Ank"/>
    <property type="match status" value="1"/>
</dbReference>
<protein>
    <submittedName>
        <fullName evidence="5">Uncharacterized protein</fullName>
    </submittedName>
</protein>
<organism evidence="5 6">
    <name type="scientific">Gibberella intermedia</name>
    <name type="common">Bulb rot disease fungus</name>
    <name type="synonym">Fusarium proliferatum</name>
    <dbReference type="NCBI Taxonomy" id="948311"/>
    <lineage>
        <taxon>Eukaryota</taxon>
        <taxon>Fungi</taxon>
        <taxon>Dikarya</taxon>
        <taxon>Ascomycota</taxon>
        <taxon>Pezizomycotina</taxon>
        <taxon>Sordariomycetes</taxon>
        <taxon>Hypocreomycetidae</taxon>
        <taxon>Hypocreales</taxon>
        <taxon>Nectriaceae</taxon>
        <taxon>Fusarium</taxon>
        <taxon>Fusarium fujikuroi species complex</taxon>
    </lineage>
</organism>
<reference evidence="5 6" key="1">
    <citation type="journal article" date="2018" name="Sci. Rep.">
        <title>Characterisation of pathogen-specific regions and novel effector candidates in Fusarium oxysporum f. sp. cepae.</title>
        <authorList>
            <person name="Armitage A.D."/>
            <person name="Taylor A."/>
            <person name="Sobczyk M.K."/>
            <person name="Baxter L."/>
            <person name="Greenfield B.P."/>
            <person name="Bates H.J."/>
            <person name="Wilson F."/>
            <person name="Jackson A.C."/>
            <person name="Ott S."/>
            <person name="Harrison R.J."/>
            <person name="Clarkson J.P."/>
        </authorList>
    </citation>
    <scope>NUCLEOTIDE SEQUENCE [LARGE SCALE GENOMIC DNA]</scope>
    <source>
        <strain evidence="5 6">Fp_A8</strain>
    </source>
</reference>
<dbReference type="PRINTS" id="PR01415">
    <property type="entry name" value="ANKYRIN"/>
</dbReference>
<feature type="compositionally biased region" description="Acidic residues" evidence="4">
    <location>
        <begin position="76"/>
        <end position="87"/>
    </location>
</feature>
<comment type="caution">
    <text evidence="5">The sequence shown here is derived from an EMBL/GenBank/DDBJ whole genome shotgun (WGS) entry which is preliminary data.</text>
</comment>
<dbReference type="PANTHER" id="PTHR24161">
    <property type="entry name" value="ANK_REP_REGION DOMAIN-CONTAINING PROTEIN-RELATED"/>
    <property type="match status" value="1"/>
</dbReference>
<dbReference type="Gene3D" id="1.25.40.20">
    <property type="entry name" value="Ankyrin repeat-containing domain"/>
    <property type="match status" value="3"/>
</dbReference>
<dbReference type="InterPro" id="IPR036770">
    <property type="entry name" value="Ankyrin_rpt-contain_sf"/>
</dbReference>
<feature type="compositionally biased region" description="Acidic residues" evidence="4">
    <location>
        <begin position="107"/>
        <end position="121"/>
    </location>
</feature>
<accession>A0A420SUD5</accession>
<evidence type="ECO:0000313" key="6">
    <source>
        <dbReference type="Proteomes" id="UP000283569"/>
    </source>
</evidence>
<proteinExistence type="predicted"/>
<evidence type="ECO:0000256" key="3">
    <source>
        <dbReference type="PROSITE-ProRule" id="PRU00023"/>
    </source>
</evidence>
<keyword evidence="1" id="KW-0677">Repeat</keyword>
<dbReference type="PROSITE" id="PS50297">
    <property type="entry name" value="ANK_REP_REGION"/>
    <property type="match status" value="2"/>
</dbReference>
<dbReference type="GO" id="GO:0019706">
    <property type="term" value="F:protein-cysteine S-palmitoyltransferase activity"/>
    <property type="evidence" value="ECO:0007669"/>
    <property type="project" value="UniProtKB-EC"/>
</dbReference>
<evidence type="ECO:0000313" key="5">
    <source>
        <dbReference type="EMBL" id="RKL32893.1"/>
    </source>
</evidence>
<dbReference type="SUPFAM" id="SSF48403">
    <property type="entry name" value="Ankyrin repeat"/>
    <property type="match status" value="1"/>
</dbReference>
<feature type="compositionally biased region" description="Basic and acidic residues" evidence="4">
    <location>
        <begin position="88"/>
        <end position="106"/>
    </location>
</feature>
<feature type="repeat" description="ANK" evidence="3">
    <location>
        <begin position="636"/>
        <end position="668"/>
    </location>
</feature>
<feature type="repeat" description="ANK" evidence="3">
    <location>
        <begin position="669"/>
        <end position="701"/>
    </location>
</feature>
<dbReference type="PROSITE" id="PS50088">
    <property type="entry name" value="ANK_REPEAT"/>
    <property type="match status" value="4"/>
</dbReference>
<keyword evidence="2 3" id="KW-0040">ANK repeat</keyword>
<evidence type="ECO:0000256" key="1">
    <source>
        <dbReference type="ARBA" id="ARBA00022737"/>
    </source>
</evidence>
<dbReference type="EMBL" id="MRDB01000042">
    <property type="protein sequence ID" value="RKL32893.1"/>
    <property type="molecule type" value="Genomic_DNA"/>
</dbReference>
<evidence type="ECO:0000256" key="2">
    <source>
        <dbReference type="ARBA" id="ARBA00023043"/>
    </source>
</evidence>
<feature type="repeat" description="ANK" evidence="3">
    <location>
        <begin position="834"/>
        <end position="866"/>
    </location>
</feature>
<dbReference type="AlphaFoldDB" id="A0A420SUD5"/>
<feature type="region of interest" description="Disordered" evidence="4">
    <location>
        <begin position="67"/>
        <end position="170"/>
    </location>
</feature>
<dbReference type="Proteomes" id="UP000283569">
    <property type="component" value="Unassembled WGS sequence"/>
</dbReference>
<feature type="repeat" description="ANK" evidence="3">
    <location>
        <begin position="766"/>
        <end position="799"/>
    </location>
</feature>
<name>A0A420SUD5_GIBIN</name>
<gene>
    <name evidence="5" type="ORF">BFJ72_g10393</name>
</gene>
<dbReference type="SMART" id="SM00248">
    <property type="entry name" value="ANK"/>
    <property type="match status" value="8"/>
</dbReference>
<dbReference type="PANTHER" id="PTHR24161:SF124">
    <property type="entry name" value="TRANSIENT RECEPTOR POTENTIAL CHANNEL PYREXIA"/>
    <property type="match status" value="1"/>
</dbReference>
<evidence type="ECO:0000256" key="4">
    <source>
        <dbReference type="SAM" id="MobiDB-lite"/>
    </source>
</evidence>
<dbReference type="Pfam" id="PF12796">
    <property type="entry name" value="Ank_2"/>
    <property type="match status" value="1"/>
</dbReference>
<dbReference type="InterPro" id="IPR002110">
    <property type="entry name" value="Ankyrin_rpt"/>
</dbReference>
<sequence>MTAVRAAIRRGLAVPPRAQSLSQDFELEWLASITAGIDGSSLKIPQAESPDWINWVVSGDEGFILESLKDGRKDGEESEDDSDDDSENDTKEDSDRDNEGDNKDDGEVISDTEEGINDGVEEASRGRVGGDASNYSDDVQPSHGIGMEDEHQGGSVAARDNEGHRRGIYSKPQAVMTLRSHFGKVTGWRSPVFAEANSLSRAIEVVMNTLLLKSGLEHFDWQFQATCSNSDPQIITVPMSLVKGNWHVGRDDIQAILSLWILSMKNARKNESNLQNTDITTDRPGVHLLGLDTPQLRRDLRWWVPQDLKKAIVVRESPEGSLVVEKSLIVGRGRATQEAVKLERIQLGEEDSDPPYGQTVDRGILAVESFGPPATLFALDLFSSFVSAVARAIEKPLKGQGEVRPYEPGNHGSWTSFNLHNTLLSQMAGEIQNTGLASLSEVYSTIIPSLSIENKLPLVDPIIELAREHARPQEERGDMKKVTEVYLWLIRTARLFPCDTSFFFEVYGGDDGTSRILNRRVMVLKKIPLHQKVEDELPLGEPQSRSLLIRLMLLYDDQRRLHRFPSHFTKIADHDPAFVKQRRSTQRRPPLEGEEGIEKRDITGWTQLHREAAGGSRFSLADLLKNDLDPDIRDLIGQTALHLACQAGKIDTATILTRKGADVNARARNGSTPLHYAAREGFISIVKLLVESGAKFDAMDSARMTPAMWAALEGEKEVLSYLWRKTNFNPRDKGGRTMLHHAVLGGRCGIVGVFEKGIDTEVRDLEGRTPLHLAALHVNEDALSTIINKLKANMEAMDNTGKQLPHLAAVGEEPKIMDKLLSTFGADINCVDENRDTPLHLVVREGKETAIEALMDRDPNSEARNEGKHL</sequence>